<evidence type="ECO:0000256" key="8">
    <source>
        <dbReference type="ARBA" id="ARBA00023065"/>
    </source>
</evidence>
<sequence>INIYLTANITAGHLLLTLLRSSGSSFNNLIIIILILFSQIILFTLEISMRFIQAYFKIMFLLF</sequence>
<dbReference type="GO" id="GO:0006754">
    <property type="term" value="P:ATP biosynthetic process"/>
    <property type="evidence" value="ECO:0007669"/>
    <property type="project" value="UniProtKB-KW"/>
</dbReference>
<keyword evidence="13" id="KW-1185">Reference proteome</keyword>
<evidence type="ECO:0000256" key="2">
    <source>
        <dbReference type="ARBA" id="ARBA00006810"/>
    </source>
</evidence>
<evidence type="ECO:0000256" key="1">
    <source>
        <dbReference type="ARBA" id="ARBA00004141"/>
    </source>
</evidence>
<evidence type="ECO:0000313" key="13">
    <source>
        <dbReference type="Proteomes" id="UP000000311"/>
    </source>
</evidence>
<proteinExistence type="inferred from homology"/>
<keyword evidence="9 11" id="KW-0472">Membrane</keyword>
<feature type="non-terminal residue" evidence="12">
    <location>
        <position position="1"/>
    </location>
</feature>
<comment type="subcellular location">
    <subcellularLocation>
        <location evidence="1">Membrane</location>
        <topology evidence="1">Multi-pass membrane protein</topology>
    </subcellularLocation>
</comment>
<dbReference type="GO" id="GO:1902600">
    <property type="term" value="P:proton transmembrane transport"/>
    <property type="evidence" value="ECO:0007669"/>
    <property type="project" value="UniProtKB-KW"/>
</dbReference>
<feature type="transmembrane region" description="Helical" evidence="11">
    <location>
        <begin position="29"/>
        <end position="49"/>
    </location>
</feature>
<dbReference type="GO" id="GO:0045259">
    <property type="term" value="C:proton-transporting ATP synthase complex"/>
    <property type="evidence" value="ECO:0007669"/>
    <property type="project" value="UniProtKB-KW"/>
</dbReference>
<reference evidence="12 13" key="1">
    <citation type="journal article" date="2010" name="Science">
        <title>Genomic comparison of the ants Camponotus floridanus and Harpegnathos saltator.</title>
        <authorList>
            <person name="Bonasio R."/>
            <person name="Zhang G."/>
            <person name="Ye C."/>
            <person name="Mutti N.S."/>
            <person name="Fang X."/>
            <person name="Qin N."/>
            <person name="Donahue G."/>
            <person name="Yang P."/>
            <person name="Li Q."/>
            <person name="Li C."/>
            <person name="Zhang P."/>
            <person name="Huang Z."/>
            <person name="Berger S.L."/>
            <person name="Reinberg D."/>
            <person name="Wang J."/>
            <person name="Liebig J."/>
        </authorList>
    </citation>
    <scope>NUCLEOTIDE SEQUENCE [LARGE SCALE GENOMIC DNA]</scope>
    <source>
        <strain evidence="13">C129</strain>
    </source>
</reference>
<feature type="non-terminal residue" evidence="12">
    <location>
        <position position="63"/>
    </location>
</feature>
<dbReference type="EMBL" id="GL444114">
    <property type="protein sequence ID" value="EFN61268.1"/>
    <property type="molecule type" value="Genomic_DNA"/>
</dbReference>
<keyword evidence="7 11" id="KW-1133">Transmembrane helix</keyword>
<keyword evidence="4" id="KW-0138">CF(0)</keyword>
<dbReference type="Proteomes" id="UP000000311">
    <property type="component" value="Unassembled WGS sequence"/>
</dbReference>
<dbReference type="AlphaFoldDB" id="E2AZ78"/>
<dbReference type="InterPro" id="IPR035908">
    <property type="entry name" value="F0_ATP_A_sf"/>
</dbReference>
<evidence type="ECO:0000256" key="6">
    <source>
        <dbReference type="ARBA" id="ARBA00022781"/>
    </source>
</evidence>
<gene>
    <name evidence="12" type="ORF">EAG_01158</name>
</gene>
<keyword evidence="6" id="KW-0375">Hydrogen ion transport</keyword>
<keyword evidence="8" id="KW-0406">Ion transport</keyword>
<keyword evidence="5 11" id="KW-0812">Transmembrane</keyword>
<dbReference type="SUPFAM" id="SSF81336">
    <property type="entry name" value="F1F0 ATP synthase subunit A"/>
    <property type="match status" value="1"/>
</dbReference>
<evidence type="ECO:0000256" key="3">
    <source>
        <dbReference type="ARBA" id="ARBA00022448"/>
    </source>
</evidence>
<accession>E2AZ78</accession>
<keyword evidence="3" id="KW-0813">Transport</keyword>
<organism evidence="13">
    <name type="scientific">Camponotus floridanus</name>
    <name type="common">Florida carpenter ant</name>
    <dbReference type="NCBI Taxonomy" id="104421"/>
    <lineage>
        <taxon>Eukaryota</taxon>
        <taxon>Metazoa</taxon>
        <taxon>Ecdysozoa</taxon>
        <taxon>Arthropoda</taxon>
        <taxon>Hexapoda</taxon>
        <taxon>Insecta</taxon>
        <taxon>Pterygota</taxon>
        <taxon>Neoptera</taxon>
        <taxon>Endopterygota</taxon>
        <taxon>Hymenoptera</taxon>
        <taxon>Apocrita</taxon>
        <taxon>Aculeata</taxon>
        <taxon>Formicoidea</taxon>
        <taxon>Formicidae</taxon>
        <taxon>Formicinae</taxon>
        <taxon>Camponotus</taxon>
    </lineage>
</organism>
<evidence type="ECO:0000256" key="9">
    <source>
        <dbReference type="ARBA" id="ARBA00023136"/>
    </source>
</evidence>
<evidence type="ECO:0008006" key="14">
    <source>
        <dbReference type="Google" id="ProtNLM"/>
    </source>
</evidence>
<evidence type="ECO:0000313" key="12">
    <source>
        <dbReference type="EMBL" id="EFN61268.1"/>
    </source>
</evidence>
<dbReference type="STRING" id="104421.E2AZ78"/>
<evidence type="ECO:0000256" key="11">
    <source>
        <dbReference type="SAM" id="Phobius"/>
    </source>
</evidence>
<dbReference type="InParanoid" id="E2AZ78"/>
<comment type="similarity">
    <text evidence="2">Belongs to the ATPase A chain family.</text>
</comment>
<protein>
    <recommendedName>
        <fullName evidence="14">ATP synthase subunit a</fullName>
    </recommendedName>
</protein>
<evidence type="ECO:0000256" key="10">
    <source>
        <dbReference type="ARBA" id="ARBA00023310"/>
    </source>
</evidence>
<name>E2AZ78_CAMFO</name>
<evidence type="ECO:0000256" key="5">
    <source>
        <dbReference type="ARBA" id="ARBA00022692"/>
    </source>
</evidence>
<keyword evidence="10" id="KW-0066">ATP synthesis</keyword>
<evidence type="ECO:0000256" key="7">
    <source>
        <dbReference type="ARBA" id="ARBA00022989"/>
    </source>
</evidence>
<evidence type="ECO:0000256" key="4">
    <source>
        <dbReference type="ARBA" id="ARBA00022547"/>
    </source>
</evidence>